<dbReference type="KEGG" id="mbr:MONBRDRAFT_23600"/>
<dbReference type="InParanoid" id="A9UTX3"/>
<feature type="region of interest" description="Disordered" evidence="1">
    <location>
        <begin position="161"/>
        <end position="226"/>
    </location>
</feature>
<dbReference type="Pfam" id="PF08578">
    <property type="entry name" value="DUF1765"/>
    <property type="match status" value="1"/>
</dbReference>
<proteinExistence type="predicted"/>
<reference evidence="2 3" key="1">
    <citation type="journal article" date="2008" name="Nature">
        <title>The genome of the choanoflagellate Monosiga brevicollis and the origin of metazoans.</title>
        <authorList>
            <consortium name="JGI Sequencing"/>
            <person name="King N."/>
            <person name="Westbrook M.J."/>
            <person name="Young S.L."/>
            <person name="Kuo A."/>
            <person name="Abedin M."/>
            <person name="Chapman J."/>
            <person name="Fairclough S."/>
            <person name="Hellsten U."/>
            <person name="Isogai Y."/>
            <person name="Letunic I."/>
            <person name="Marr M."/>
            <person name="Pincus D."/>
            <person name="Putnam N."/>
            <person name="Rokas A."/>
            <person name="Wright K.J."/>
            <person name="Zuzow R."/>
            <person name="Dirks W."/>
            <person name="Good M."/>
            <person name="Goodstein D."/>
            <person name="Lemons D."/>
            <person name="Li W."/>
            <person name="Lyons J.B."/>
            <person name="Morris A."/>
            <person name="Nichols S."/>
            <person name="Richter D.J."/>
            <person name="Salamov A."/>
            <person name="Bork P."/>
            <person name="Lim W.A."/>
            <person name="Manning G."/>
            <person name="Miller W.T."/>
            <person name="McGinnis W."/>
            <person name="Shapiro H."/>
            <person name="Tjian R."/>
            <person name="Grigoriev I.V."/>
            <person name="Rokhsar D."/>
        </authorList>
    </citation>
    <scope>NUCLEOTIDE SEQUENCE [LARGE SCALE GENOMIC DNA]</scope>
    <source>
        <strain evidence="3">MX1 / ATCC 50154</strain>
    </source>
</reference>
<dbReference type="AlphaFoldDB" id="A9UTX3"/>
<feature type="compositionally biased region" description="Acidic residues" evidence="1">
    <location>
        <begin position="239"/>
        <end position="251"/>
    </location>
</feature>
<accession>A9UTX3</accession>
<feature type="compositionally biased region" description="Basic and acidic residues" evidence="1">
    <location>
        <begin position="315"/>
        <end position="328"/>
    </location>
</feature>
<dbReference type="PANTHER" id="PTHR35397:SF1">
    <property type="entry name" value="ARMADILLO-LIKE HELICAL DOMAIN-CONTAINING PROTEIN"/>
    <property type="match status" value="1"/>
</dbReference>
<protein>
    <submittedName>
        <fullName evidence="2">Uncharacterized protein</fullName>
    </submittedName>
</protein>
<sequence length="948" mass="105878">MPTINIIDMASPPASRSISRTTNLDDEMPIESGGHASCINGAYALLPDTLHDERPVFRHLDPIPDGFSEESGKHLFVVYHRDNDAWAISTELGSLDVLAYVMNDVLDSTAHIFDNATWYVSNGEGSYDADPEVQMSGVMVPRREHELMHATHDIDLPQQAADEVEEDDETEISVDLDHEQLETSPGVRDIPNQPREPMHPQSLKASTLHSRSRASALDNDGSLTPEFSEDELLDIAEDDADEDDGQDDGDGDGAVFAEAPPNARGRLKQNSTSLPIQPALQHLAEETSTDPYPESPQRRMPDISTGTRRGFAGLFRRDRTASAREKVASNRSRSASVPSRPTRSYSSSSTSADSRRRRGSISHMAKKVLGKLPGSQSARRVYQETKSKVLRMSGRLSPAEVINKCLARLGANPSAGEAQSLFADIQRALGRGRNPRDEVLVLRRNILDAWRVSLKQLTNPGTSDATLLIQILDFSFIKCSNVISEESLLLFCAKVLAINYLVVPGLSEVIVRAVSRATPIAGRRSFKIGQSVNNRCKEQQRMLCAVLPAEQRLIFYNIFQLSRMDLGNANDQCPATIPRTKFHHQFAKLFTSDDFLQTLEGFQTTTSPKLRHPNLWDKHVAVPGRWTARFVTRTDAGFGFLSVFLEVLVRRARSLYTFSYYATKADSLMGVNMQTTSAVALMPGFAELATCFLRLALTTQLAVKKSFPIGHGPPSLIVNWTERTAAAALALSSSGIFLSCLLEDLMQQTSLFHVPDVISLFESYEKVHNARLPADFDTDLAVDFVTRLLDCPHYVITMFTLRWLYENLDFFSDQQRTALTGLLTEDRMFWRLLGHWESGVRHLTITLLCYRLFRLRHVRVITSVLNALGCPPYSRTTIQTDHRSSPFARLYIVALLEQTRNVVSDARRWMRQQYGSNEDAVSFPPLALSLPPMNNMTSMYGPSKQSRK</sequence>
<feature type="compositionally biased region" description="Low complexity" evidence="1">
    <location>
        <begin position="336"/>
        <end position="352"/>
    </location>
</feature>
<dbReference type="RefSeq" id="XP_001743990.1">
    <property type="nucleotide sequence ID" value="XM_001743938.1"/>
</dbReference>
<dbReference type="OMA" id="NDAWAIS"/>
<keyword evidence="3" id="KW-1185">Reference proteome</keyword>
<feature type="compositionally biased region" description="Acidic residues" evidence="1">
    <location>
        <begin position="162"/>
        <end position="174"/>
    </location>
</feature>
<evidence type="ECO:0000313" key="3">
    <source>
        <dbReference type="Proteomes" id="UP000001357"/>
    </source>
</evidence>
<organism evidence="2 3">
    <name type="scientific">Monosiga brevicollis</name>
    <name type="common">Choanoflagellate</name>
    <dbReference type="NCBI Taxonomy" id="81824"/>
    <lineage>
        <taxon>Eukaryota</taxon>
        <taxon>Choanoflagellata</taxon>
        <taxon>Craspedida</taxon>
        <taxon>Salpingoecidae</taxon>
        <taxon>Monosiga</taxon>
    </lineage>
</organism>
<dbReference type="PANTHER" id="PTHR35397">
    <property type="entry name" value="C2 DOMAIN-CONTAINING PROTEIN-RELATED"/>
    <property type="match status" value="1"/>
</dbReference>
<dbReference type="InterPro" id="IPR013887">
    <property type="entry name" value="UPF0592"/>
</dbReference>
<dbReference type="EMBL" id="CH991545">
    <property type="protein sequence ID" value="EDQ91568.1"/>
    <property type="molecule type" value="Genomic_DNA"/>
</dbReference>
<gene>
    <name evidence="2" type="ORF">MONBRDRAFT_23600</name>
</gene>
<evidence type="ECO:0000256" key="1">
    <source>
        <dbReference type="SAM" id="MobiDB-lite"/>
    </source>
</evidence>
<evidence type="ECO:0000313" key="2">
    <source>
        <dbReference type="EMBL" id="EDQ91568.1"/>
    </source>
</evidence>
<feature type="region of interest" description="Disordered" evidence="1">
    <location>
        <begin position="285"/>
        <end position="362"/>
    </location>
</feature>
<name>A9UTX3_MONBE</name>
<dbReference type="Proteomes" id="UP000001357">
    <property type="component" value="Unassembled WGS sequence"/>
</dbReference>
<dbReference type="GeneID" id="5889268"/>
<feature type="region of interest" description="Disordered" evidence="1">
    <location>
        <begin position="239"/>
        <end position="272"/>
    </location>
</feature>